<reference evidence="5 6" key="1">
    <citation type="submission" date="2018-07" db="EMBL/GenBank/DDBJ databases">
        <title>Genomic Encyclopedia of Type Strains, Phase III (KMG-III): the genomes of soil and plant-associated and newly described type strains.</title>
        <authorList>
            <person name="Whitman W."/>
        </authorList>
    </citation>
    <scope>NUCLEOTIDE SEQUENCE [LARGE SCALE GENOMIC DNA]</scope>
    <source>
        <strain evidence="5 6">CECT 7287</strain>
    </source>
</reference>
<dbReference type="CDD" id="cd19481">
    <property type="entry name" value="RecA-like_protease"/>
    <property type="match status" value="1"/>
</dbReference>
<dbReference type="RefSeq" id="WP_116065005.1">
    <property type="nucleotide sequence ID" value="NZ_QRDZ01000040.1"/>
</dbReference>
<dbReference type="Pfam" id="PF22977">
    <property type="entry name" value="WHD"/>
    <property type="match status" value="1"/>
</dbReference>
<dbReference type="OrthoDB" id="9806903at2"/>
<comment type="caution">
    <text evidence="5">The sequence shown here is derived from an EMBL/GenBank/DDBJ whole genome shotgun (WGS) entry which is preliminary data.</text>
</comment>
<dbReference type="PANTHER" id="PTHR23073">
    <property type="entry name" value="26S PROTEASOME REGULATORY SUBUNIT"/>
    <property type="match status" value="1"/>
</dbReference>
<accession>A0A3D9I3I6</accession>
<organism evidence="5 6">
    <name type="scientific">Cohnella phaseoli</name>
    <dbReference type="NCBI Taxonomy" id="456490"/>
    <lineage>
        <taxon>Bacteria</taxon>
        <taxon>Bacillati</taxon>
        <taxon>Bacillota</taxon>
        <taxon>Bacilli</taxon>
        <taxon>Bacillales</taxon>
        <taxon>Paenibacillaceae</taxon>
        <taxon>Cohnella</taxon>
    </lineage>
</organism>
<comment type="similarity">
    <text evidence="1">Belongs to the AAA ATPase family.</text>
</comment>
<dbReference type="SUPFAM" id="SSF52540">
    <property type="entry name" value="P-loop containing nucleoside triphosphate hydrolases"/>
    <property type="match status" value="1"/>
</dbReference>
<keyword evidence="2" id="KW-0547">Nucleotide-binding</keyword>
<evidence type="ECO:0000313" key="5">
    <source>
        <dbReference type="EMBL" id="RED56205.1"/>
    </source>
</evidence>
<dbReference type="InterPro" id="IPR003959">
    <property type="entry name" value="ATPase_AAA_core"/>
</dbReference>
<evidence type="ECO:0000259" key="4">
    <source>
        <dbReference type="SMART" id="SM00382"/>
    </source>
</evidence>
<evidence type="ECO:0000313" key="6">
    <source>
        <dbReference type="Proteomes" id="UP000256977"/>
    </source>
</evidence>
<keyword evidence="6" id="KW-1185">Reference proteome</keyword>
<proteinExistence type="inferred from homology"/>
<dbReference type="SMART" id="SM00382">
    <property type="entry name" value="AAA"/>
    <property type="match status" value="1"/>
</dbReference>
<evidence type="ECO:0000256" key="1">
    <source>
        <dbReference type="ARBA" id="ARBA00006914"/>
    </source>
</evidence>
<dbReference type="Pfam" id="PF00004">
    <property type="entry name" value="AAA"/>
    <property type="match status" value="1"/>
</dbReference>
<name>A0A3D9I3I6_9BACL</name>
<dbReference type="AlphaFoldDB" id="A0A3D9I3I6"/>
<dbReference type="GO" id="GO:0016887">
    <property type="term" value="F:ATP hydrolysis activity"/>
    <property type="evidence" value="ECO:0007669"/>
    <property type="project" value="InterPro"/>
</dbReference>
<dbReference type="GO" id="GO:0005524">
    <property type="term" value="F:ATP binding"/>
    <property type="evidence" value="ECO:0007669"/>
    <property type="project" value="UniProtKB-KW"/>
</dbReference>
<dbReference type="EMBL" id="QRDZ01000040">
    <property type="protein sequence ID" value="RED56205.1"/>
    <property type="molecule type" value="Genomic_DNA"/>
</dbReference>
<feature type="domain" description="AAA+ ATPase" evidence="4">
    <location>
        <begin position="530"/>
        <end position="662"/>
    </location>
</feature>
<dbReference type="Proteomes" id="UP000256977">
    <property type="component" value="Unassembled WGS sequence"/>
</dbReference>
<dbReference type="InterPro" id="IPR054472">
    <property type="entry name" value="WHD"/>
</dbReference>
<dbReference type="InterPro" id="IPR027417">
    <property type="entry name" value="P-loop_NTPase"/>
</dbReference>
<dbReference type="Gene3D" id="3.40.50.300">
    <property type="entry name" value="P-loop containing nucleotide triphosphate hydrolases"/>
    <property type="match status" value="1"/>
</dbReference>
<gene>
    <name evidence="5" type="ORF">DFP98_14045</name>
</gene>
<evidence type="ECO:0000256" key="2">
    <source>
        <dbReference type="ARBA" id="ARBA00022741"/>
    </source>
</evidence>
<evidence type="ECO:0000256" key="3">
    <source>
        <dbReference type="ARBA" id="ARBA00022840"/>
    </source>
</evidence>
<keyword evidence="3" id="KW-0067">ATP-binding</keyword>
<protein>
    <submittedName>
        <fullName evidence="5">SpoVK/Ycf46/Vps4 family AAA+-type ATPase</fullName>
    </submittedName>
</protein>
<dbReference type="InterPro" id="IPR050221">
    <property type="entry name" value="26S_Proteasome_ATPase"/>
</dbReference>
<sequence>MEQAVATAEAAYGGAENGAPFRDGTDYVGGWLEWLDAGISLMLYRRERLEGELGSAAEAFSTGAAMSAGARDFRHPTRRTNEGEPPLDKFELELALQWERARERAERGELLGERDNAFLPLPYLARLFGLTELEQRIAVICLAVEVDRKYESAFALLQGERSATHPSRDLIASLAASNADERRLAARILRDDGVLSRYFLREAAGTRKGGTTINKYCRLDERIVRFALDSITMPEELARYMEIVSPSAETPPLLGHFDIQTKLRSWLTRRIEEDGSNGASQVVSLWGAEGAGGRAQAAHIGVHFNEALLYVDMAKLPETDEGGPDALDAVFREAAIQQAIPVFYGFPAAIDGEAEKRRMTALLERLARLPGIVFLLSEEPLRSLDRRGVIGLELEIPGLRDEERIEAWQTLALAYEVEGGIDWEALASRFIFHPGQIEGALAAARAAAQWRLTGGGRELIGWGDLIQACYKQLNHNLGAKSKRLSPKHRWADLVLPEPQTRKLQHACNHIRYKHTVYGSWGFQRKLSYGTGVSLLFSGPPGTGKTMAAEIAANELDMEIYKIDLSQIISKYIGETEKNLREIFDEAQSSYAILFFDEADALFGKRSEVKDSHDKNANTEVAFLLQKMEEYRGISILATNYLQNMDEAFLRRINYVIRFPFPDERQRETIWKSIFPQETPLAPDLDCGFLGRKLQMSGGSIKNVALTAAFLASGNGESVGMKHIFQAYQYELDKTNRTITREELGEYSYFFEEIRNG</sequence>
<dbReference type="InterPro" id="IPR003593">
    <property type="entry name" value="AAA+_ATPase"/>
</dbReference>